<comment type="caution">
    <text evidence="1">The sequence shown here is derived from an EMBL/GenBank/DDBJ whole genome shotgun (WGS) entry which is preliminary data.</text>
</comment>
<dbReference type="PANTHER" id="PTHR34033">
    <property type="entry name" value="AP-5 COMPLEX SUBUNIT BETA-1"/>
    <property type="match status" value="1"/>
</dbReference>
<dbReference type="InterPro" id="IPR038741">
    <property type="entry name" value="AP5B1"/>
</dbReference>
<organism evidence="1 2">
    <name type="scientific">Durusdinium trenchii</name>
    <dbReference type="NCBI Taxonomy" id="1381693"/>
    <lineage>
        <taxon>Eukaryota</taxon>
        <taxon>Sar</taxon>
        <taxon>Alveolata</taxon>
        <taxon>Dinophyceae</taxon>
        <taxon>Suessiales</taxon>
        <taxon>Symbiodiniaceae</taxon>
        <taxon>Durusdinium</taxon>
    </lineage>
</organism>
<evidence type="ECO:0000313" key="2">
    <source>
        <dbReference type="Proteomes" id="UP001642464"/>
    </source>
</evidence>
<dbReference type="Proteomes" id="UP001642464">
    <property type="component" value="Unassembled WGS sequence"/>
</dbReference>
<sequence length="372" mass="41783">MLRYAFSWNDESSEKALKYVVSGRSPSESMSEFQMLDILLLTILTEKDEVERTSALVFLEEHGKSLVWDEERLRKVYFVLENILGSPVDGQGMTYSLKSQVLVTYTALLIQFNTFEKDVARFEVPDGGDATCGLPRDPIQALSSFQGFVDLLYSIGDVARRDAKVKHTNKSADRILRAYACECLHELESWHPGLLWQSSTEIVFPLLGEDWRVPPIWAEGMTATVEAKGRGEGGQRAGTTVESSATLGKFVNDELLHIQETRGNCQCSPGHPFELPADRTPPRLPRKLLRTMTRSIGLVLDAMPTSSSWILGWVDVGGRGWQIWQAPKWIPEVLELVSQGKMDEVESFLQEADARRVCSSSTDAQLRLDRQL</sequence>
<proteinExistence type="predicted"/>
<dbReference type="PANTHER" id="PTHR34033:SF1">
    <property type="entry name" value="AP-5 COMPLEX SUBUNIT BETA-1"/>
    <property type="match status" value="1"/>
</dbReference>
<reference evidence="1 2" key="1">
    <citation type="submission" date="2024-02" db="EMBL/GenBank/DDBJ databases">
        <authorList>
            <person name="Chen Y."/>
            <person name="Shah S."/>
            <person name="Dougan E. K."/>
            <person name="Thang M."/>
            <person name="Chan C."/>
        </authorList>
    </citation>
    <scope>NUCLEOTIDE SEQUENCE [LARGE SCALE GENOMIC DNA]</scope>
</reference>
<dbReference type="EMBL" id="CAXAMM010019846">
    <property type="protein sequence ID" value="CAK9046554.1"/>
    <property type="molecule type" value="Genomic_DNA"/>
</dbReference>
<name>A0ABP0M8Q1_9DINO</name>
<evidence type="ECO:0000313" key="1">
    <source>
        <dbReference type="EMBL" id="CAK9046554.1"/>
    </source>
</evidence>
<gene>
    <name evidence="1" type="ORF">SCF082_LOCUS26194</name>
</gene>
<keyword evidence="2" id="KW-1185">Reference proteome</keyword>
<accession>A0ABP0M8Q1</accession>
<protein>
    <submittedName>
        <fullName evidence="1">AP-5 complex subunit beta-1 (Adaptor-related protein complex 5 beta subunit)</fullName>
    </submittedName>
</protein>